<evidence type="ECO:0000313" key="6">
    <source>
        <dbReference type="Proteomes" id="UP001310386"/>
    </source>
</evidence>
<organism evidence="5 6">
    <name type="scientific">Ferviditalea candida</name>
    <dbReference type="NCBI Taxonomy" id="3108399"/>
    <lineage>
        <taxon>Bacteria</taxon>
        <taxon>Bacillati</taxon>
        <taxon>Bacillota</taxon>
        <taxon>Bacilli</taxon>
        <taxon>Bacillales</taxon>
        <taxon>Paenibacillaceae</taxon>
        <taxon>Ferviditalea</taxon>
    </lineage>
</organism>
<evidence type="ECO:0000256" key="3">
    <source>
        <dbReference type="ARBA" id="ARBA00022840"/>
    </source>
</evidence>
<keyword evidence="6" id="KW-1185">Reference proteome</keyword>
<reference evidence="5" key="1">
    <citation type="submission" date="2023-12" db="EMBL/GenBank/DDBJ databases">
        <title>Fervidustalea candida gen. nov., sp. nov., a novel member of the family Paenibacillaceae isolated from a geothermal area.</title>
        <authorList>
            <person name="Li W.-J."/>
            <person name="Jiao J.-Y."/>
            <person name="Chen Y."/>
        </authorList>
    </citation>
    <scope>NUCLEOTIDE SEQUENCE</scope>
    <source>
        <strain evidence="5">SYSU GA230002</strain>
    </source>
</reference>
<dbReference type="SUPFAM" id="SSF52540">
    <property type="entry name" value="P-loop containing nucleoside triphosphate hydrolases"/>
    <property type="match status" value="1"/>
</dbReference>
<dbReference type="InterPro" id="IPR003439">
    <property type="entry name" value="ABC_transporter-like_ATP-bd"/>
</dbReference>
<comment type="caution">
    <text evidence="5">The sequence shown here is derived from an EMBL/GenBank/DDBJ whole genome shotgun (WGS) entry which is preliminary data.</text>
</comment>
<dbReference type="Gene3D" id="3.40.50.300">
    <property type="entry name" value="P-loop containing nucleotide triphosphate hydrolases"/>
    <property type="match status" value="1"/>
</dbReference>
<dbReference type="Pfam" id="PF00005">
    <property type="entry name" value="ABC_tran"/>
    <property type="match status" value="1"/>
</dbReference>
<dbReference type="InterPro" id="IPR003593">
    <property type="entry name" value="AAA+_ATPase"/>
</dbReference>
<dbReference type="PROSITE" id="PS50893">
    <property type="entry name" value="ABC_TRANSPORTER_2"/>
    <property type="match status" value="1"/>
</dbReference>
<dbReference type="Proteomes" id="UP001310386">
    <property type="component" value="Unassembled WGS sequence"/>
</dbReference>
<dbReference type="InterPro" id="IPR005670">
    <property type="entry name" value="PstB-like"/>
</dbReference>
<evidence type="ECO:0000256" key="1">
    <source>
        <dbReference type="ARBA" id="ARBA00022448"/>
    </source>
</evidence>
<keyword evidence="2" id="KW-0547">Nucleotide-binding</keyword>
<name>A0ABU5ZI64_9BACL</name>
<evidence type="ECO:0000256" key="2">
    <source>
        <dbReference type="ARBA" id="ARBA00022741"/>
    </source>
</evidence>
<dbReference type="CDD" id="cd03260">
    <property type="entry name" value="ABC_PstB_phosphate_transporter"/>
    <property type="match status" value="1"/>
</dbReference>
<dbReference type="PANTHER" id="PTHR42781">
    <property type="entry name" value="SPERMIDINE/PUTRESCINE IMPORT ATP-BINDING PROTEIN POTA"/>
    <property type="match status" value="1"/>
</dbReference>
<sequence>MTAAFQLDNIKINASGKTILSVPSLSLDAGRITAVVGPNGAGKSTLLRLLNVLNKPTEGMVRFFGENLIWGRMSRAKQLEQQRQMSFVFQKSVMFDTTVFHNVAMGLKFRKWKKSDINDEVMRALEWVGLSDFRDRHAHTLSGGETQRVALARSIVTQPRVLLLDEATANLDPECIEIFEDVIHRIRKESGTTIVMITHNLQQAKRMADICLFMHQGEVLEMAETEVFFDRPAAKRLQDFLAGRMVY</sequence>
<dbReference type="InterPro" id="IPR027417">
    <property type="entry name" value="P-loop_NTPase"/>
</dbReference>
<keyword evidence="3 5" id="KW-0067">ATP-binding</keyword>
<dbReference type="PANTHER" id="PTHR42781:SF9">
    <property type="entry name" value="AMINO ACID ABC TRANSPORTER, ATP-BINDING PROTEIN-RELATED"/>
    <property type="match status" value="1"/>
</dbReference>
<dbReference type="InterPro" id="IPR050093">
    <property type="entry name" value="ABC_SmlMolc_Importer"/>
</dbReference>
<evidence type="ECO:0000313" key="5">
    <source>
        <dbReference type="EMBL" id="MEB3101371.1"/>
    </source>
</evidence>
<dbReference type="SMART" id="SM00382">
    <property type="entry name" value="AAA"/>
    <property type="match status" value="1"/>
</dbReference>
<gene>
    <name evidence="5" type="ORF">VF724_06800</name>
</gene>
<protein>
    <submittedName>
        <fullName evidence="5">Phosphate ABC transporter ATP-binding protein</fullName>
    </submittedName>
</protein>
<feature type="domain" description="ABC transporter" evidence="4">
    <location>
        <begin position="5"/>
        <end position="241"/>
    </location>
</feature>
<dbReference type="GO" id="GO:0005524">
    <property type="term" value="F:ATP binding"/>
    <property type="evidence" value="ECO:0007669"/>
    <property type="project" value="UniProtKB-KW"/>
</dbReference>
<evidence type="ECO:0000259" key="4">
    <source>
        <dbReference type="PROSITE" id="PS50893"/>
    </source>
</evidence>
<dbReference type="RefSeq" id="WP_371753485.1">
    <property type="nucleotide sequence ID" value="NZ_JAYJLD010000007.1"/>
</dbReference>
<keyword evidence="1" id="KW-0813">Transport</keyword>
<dbReference type="EMBL" id="JAYJLD010000007">
    <property type="protein sequence ID" value="MEB3101371.1"/>
    <property type="molecule type" value="Genomic_DNA"/>
</dbReference>
<accession>A0ABU5ZI64</accession>
<proteinExistence type="predicted"/>